<protein>
    <recommendedName>
        <fullName evidence="5">Secreted protein</fullName>
    </recommendedName>
</protein>
<evidence type="ECO:0008006" key="5">
    <source>
        <dbReference type="Google" id="ProtNLM"/>
    </source>
</evidence>
<name>A0ABT8TDB6_9GAMM</name>
<reference evidence="3" key="1">
    <citation type="submission" date="2023-07" db="EMBL/GenBank/DDBJ databases">
        <title>Gilvimarinus algae sp. nov., isolated from the surface of Kelp.</title>
        <authorList>
            <person name="Sun Y.Y."/>
            <person name="Gong Y."/>
            <person name="Du Z.J."/>
        </authorList>
    </citation>
    <scope>NUCLEOTIDE SEQUENCE</scope>
    <source>
        <strain evidence="3">SDUM040014</strain>
    </source>
</reference>
<feature type="chain" id="PRO_5047021067" description="Secreted protein" evidence="2">
    <location>
        <begin position="29"/>
        <end position="342"/>
    </location>
</feature>
<organism evidence="3 4">
    <name type="scientific">Gilvimarinus algae</name>
    <dbReference type="NCBI Taxonomy" id="3058037"/>
    <lineage>
        <taxon>Bacteria</taxon>
        <taxon>Pseudomonadati</taxon>
        <taxon>Pseudomonadota</taxon>
        <taxon>Gammaproteobacteria</taxon>
        <taxon>Cellvibrionales</taxon>
        <taxon>Cellvibrionaceae</taxon>
        <taxon>Gilvimarinus</taxon>
    </lineage>
</organism>
<keyword evidence="2" id="KW-0732">Signal</keyword>
<comment type="caution">
    <text evidence="3">The sequence shown here is derived from an EMBL/GenBank/DDBJ whole genome shotgun (WGS) entry which is preliminary data.</text>
</comment>
<dbReference type="RefSeq" id="WP_302712186.1">
    <property type="nucleotide sequence ID" value="NZ_JAULRT010000052.1"/>
</dbReference>
<dbReference type="EMBL" id="JAULRT010000052">
    <property type="protein sequence ID" value="MDO3382023.1"/>
    <property type="molecule type" value="Genomic_DNA"/>
</dbReference>
<feature type="region of interest" description="Disordered" evidence="1">
    <location>
        <begin position="32"/>
        <end position="65"/>
    </location>
</feature>
<accession>A0ABT8TDB6</accession>
<evidence type="ECO:0000313" key="4">
    <source>
        <dbReference type="Proteomes" id="UP001168380"/>
    </source>
</evidence>
<keyword evidence="4" id="KW-1185">Reference proteome</keyword>
<evidence type="ECO:0000256" key="1">
    <source>
        <dbReference type="SAM" id="MobiDB-lite"/>
    </source>
</evidence>
<sequence>MRARVRFLFAACVLLLAASFLVVSLRQADDTASLPEAPAETTSAPVKRTLKPVPRAGDTTPEAPANAKEPLIAYLEPSADPEDQLLLLAIRGPSGASVRQLRELLAYTSRRAMVLYLIAQAEQDGQPLATEQELAALKVADPNNALVDDLLAERAYRKGNAEQALHHLQNAADAPANRSYLVETLEMLGSALLRRNGYLTAGDFAEIMGYASAYPISHLHEISQLCRDNSGARDWRQTCAARGKALVSHGETLLDTAVGAELAATYAEGWGSGEQGSESQVAPWTQYSQQAQSTLLNLGQQLEEKMSRSGVVLNSQDWQGYIEVYKEQGEVAALAYLVSLFP</sequence>
<evidence type="ECO:0000313" key="3">
    <source>
        <dbReference type="EMBL" id="MDO3382023.1"/>
    </source>
</evidence>
<feature type="signal peptide" evidence="2">
    <location>
        <begin position="1"/>
        <end position="28"/>
    </location>
</feature>
<evidence type="ECO:0000256" key="2">
    <source>
        <dbReference type="SAM" id="SignalP"/>
    </source>
</evidence>
<gene>
    <name evidence="3" type="ORF">QWI16_07540</name>
</gene>
<proteinExistence type="predicted"/>
<dbReference type="Proteomes" id="UP001168380">
    <property type="component" value="Unassembled WGS sequence"/>
</dbReference>